<reference evidence="2 3" key="1">
    <citation type="submission" date="2013-05" db="EMBL/GenBank/DDBJ databases">
        <title>Drechslerella stenobrocha genome reveals carnivorous origination and mechanical trapping mechanism of predatory fungi.</title>
        <authorList>
            <person name="Liu X."/>
            <person name="Zhang W."/>
            <person name="Liu K."/>
        </authorList>
    </citation>
    <scope>NUCLEOTIDE SEQUENCE [LARGE SCALE GENOMIC DNA]</scope>
    <source>
        <strain evidence="2 3">248</strain>
    </source>
</reference>
<keyword evidence="3" id="KW-1185">Reference proteome</keyword>
<evidence type="ECO:0000313" key="2">
    <source>
        <dbReference type="EMBL" id="EWC46070.1"/>
    </source>
</evidence>
<sequence length="137" mass="15274">MHISRFHACLAVQCLLARSALAAYPFMLPWALHARSVDPSSTVVLYTDPAAGTATKFTVGSSIPATGTHTMDKDQVTVNSHDDIQHDDIQHGDVHVQPQHNVCNINHDDERYNQQYVNRHRHHQNDHVLAALGNLII</sequence>
<proteinExistence type="predicted"/>
<feature type="chain" id="PRO_5004894025" evidence="1">
    <location>
        <begin position="23"/>
        <end position="137"/>
    </location>
</feature>
<dbReference type="EMBL" id="KI966421">
    <property type="protein sequence ID" value="EWC46070.1"/>
    <property type="molecule type" value="Genomic_DNA"/>
</dbReference>
<dbReference type="HOGENOM" id="CLU_1865084_0_0_1"/>
<evidence type="ECO:0000313" key="3">
    <source>
        <dbReference type="Proteomes" id="UP000024837"/>
    </source>
</evidence>
<dbReference type="Proteomes" id="UP000024837">
    <property type="component" value="Unassembled WGS sequence"/>
</dbReference>
<keyword evidence="1" id="KW-0732">Signal</keyword>
<accession>W7IAJ4</accession>
<gene>
    <name evidence="2" type="ORF">DRE_04644</name>
</gene>
<name>W7IAJ4_9PEZI</name>
<protein>
    <submittedName>
        <fullName evidence="2">Uncharacterized protein</fullName>
    </submittedName>
</protein>
<organism evidence="2 3">
    <name type="scientific">Drechslerella stenobrocha 248</name>
    <dbReference type="NCBI Taxonomy" id="1043628"/>
    <lineage>
        <taxon>Eukaryota</taxon>
        <taxon>Fungi</taxon>
        <taxon>Dikarya</taxon>
        <taxon>Ascomycota</taxon>
        <taxon>Pezizomycotina</taxon>
        <taxon>Orbiliomycetes</taxon>
        <taxon>Orbiliales</taxon>
        <taxon>Orbiliaceae</taxon>
        <taxon>Drechslerella</taxon>
    </lineage>
</organism>
<dbReference type="AlphaFoldDB" id="W7IAJ4"/>
<evidence type="ECO:0000256" key="1">
    <source>
        <dbReference type="SAM" id="SignalP"/>
    </source>
</evidence>
<feature type="signal peptide" evidence="1">
    <location>
        <begin position="1"/>
        <end position="22"/>
    </location>
</feature>